<dbReference type="SUPFAM" id="SSF52087">
    <property type="entry name" value="CRAL/TRIO domain"/>
    <property type="match status" value="1"/>
</dbReference>
<evidence type="ECO:0000313" key="2">
    <source>
        <dbReference type="EMBL" id="KYN34015.1"/>
    </source>
</evidence>
<dbReference type="PANTHER" id="PTHR10174:SF213">
    <property type="entry name" value="CRAL-TRIO DOMAIN-CONTAINING PROTEIN"/>
    <property type="match status" value="1"/>
</dbReference>
<dbReference type="Proteomes" id="UP000078541">
    <property type="component" value="Unassembled WGS sequence"/>
</dbReference>
<dbReference type="STRING" id="34720.A0A151JTJ8"/>
<dbReference type="SMART" id="SM00516">
    <property type="entry name" value="SEC14"/>
    <property type="match status" value="1"/>
</dbReference>
<dbReference type="InterPro" id="IPR001251">
    <property type="entry name" value="CRAL-TRIO_dom"/>
</dbReference>
<evidence type="ECO:0000313" key="3">
    <source>
        <dbReference type="Proteomes" id="UP000078541"/>
    </source>
</evidence>
<dbReference type="InterPro" id="IPR036865">
    <property type="entry name" value="CRAL-TRIO_dom_sf"/>
</dbReference>
<sequence length="320" mass="37060">MTSIKLISFEEELKKNPELKESDIQILREWCEKQPHLPKISNSELALFLHSNYYRLEPTKTTIDTFFTVRTHVPEFFSNRDPINNKELKKATETVNISAKKFRVQSRNDLIIDRTDQILEGTTSEGYKILYGRLLDIEPSHFVYNDVLKLFNMVLDLWLYTEGTCNGHILLIDMKNISFGHVGRLSPMGLKKFLYYLQEGLPVRLKGMHFMNASPVVDVILNMMRPFMKKQLLDMFHMHTTSDTLTKFVPLEVLPNEAGGQAGPIQELHSKQMKKLEDHIAWFQEDESNHRVNESLRPGKAKTATDLFGVEGSFKKLEID</sequence>
<feature type="domain" description="CRAL-TRIO" evidence="1">
    <location>
        <begin position="107"/>
        <end position="266"/>
    </location>
</feature>
<organism evidence="2 3">
    <name type="scientific">Trachymyrmex septentrionalis</name>
    <dbReference type="NCBI Taxonomy" id="34720"/>
    <lineage>
        <taxon>Eukaryota</taxon>
        <taxon>Metazoa</taxon>
        <taxon>Ecdysozoa</taxon>
        <taxon>Arthropoda</taxon>
        <taxon>Hexapoda</taxon>
        <taxon>Insecta</taxon>
        <taxon>Pterygota</taxon>
        <taxon>Neoptera</taxon>
        <taxon>Endopterygota</taxon>
        <taxon>Hymenoptera</taxon>
        <taxon>Apocrita</taxon>
        <taxon>Aculeata</taxon>
        <taxon>Formicoidea</taxon>
        <taxon>Formicidae</taxon>
        <taxon>Myrmicinae</taxon>
        <taxon>Trachymyrmex</taxon>
    </lineage>
</organism>
<dbReference type="SUPFAM" id="SSF46938">
    <property type="entry name" value="CRAL/TRIO N-terminal domain"/>
    <property type="match status" value="1"/>
</dbReference>
<name>A0A151JTJ8_9HYME</name>
<dbReference type="CDD" id="cd00170">
    <property type="entry name" value="SEC14"/>
    <property type="match status" value="1"/>
</dbReference>
<proteinExistence type="predicted"/>
<dbReference type="Gene3D" id="3.40.525.10">
    <property type="entry name" value="CRAL-TRIO lipid binding domain"/>
    <property type="match status" value="1"/>
</dbReference>
<dbReference type="AlphaFoldDB" id="A0A151JTJ8"/>
<dbReference type="GO" id="GO:0016020">
    <property type="term" value="C:membrane"/>
    <property type="evidence" value="ECO:0007669"/>
    <property type="project" value="TreeGrafter"/>
</dbReference>
<dbReference type="PROSITE" id="PS50191">
    <property type="entry name" value="CRAL_TRIO"/>
    <property type="match status" value="1"/>
</dbReference>
<dbReference type="Pfam" id="PF00650">
    <property type="entry name" value="CRAL_TRIO"/>
    <property type="match status" value="1"/>
</dbReference>
<dbReference type="GO" id="GO:1902936">
    <property type="term" value="F:phosphatidylinositol bisphosphate binding"/>
    <property type="evidence" value="ECO:0007669"/>
    <property type="project" value="TreeGrafter"/>
</dbReference>
<protein>
    <submittedName>
        <fullName evidence="2">Alpha-tocopherol transfer protein-like protein</fullName>
    </submittedName>
</protein>
<gene>
    <name evidence="2" type="ORF">ALC56_11681</name>
</gene>
<dbReference type="PRINTS" id="PR00180">
    <property type="entry name" value="CRETINALDHBP"/>
</dbReference>
<dbReference type="PANTHER" id="PTHR10174">
    <property type="entry name" value="ALPHA-TOCOPHEROL TRANSFER PROTEIN-RELATED"/>
    <property type="match status" value="1"/>
</dbReference>
<evidence type="ECO:0000259" key="1">
    <source>
        <dbReference type="PROSITE" id="PS50191"/>
    </source>
</evidence>
<dbReference type="EMBL" id="KQ981875">
    <property type="protein sequence ID" value="KYN34015.1"/>
    <property type="molecule type" value="Genomic_DNA"/>
</dbReference>
<keyword evidence="3" id="KW-1185">Reference proteome</keyword>
<dbReference type="InterPro" id="IPR036273">
    <property type="entry name" value="CRAL/TRIO_N_dom_sf"/>
</dbReference>
<accession>A0A151JTJ8</accession>
<reference evidence="2 3" key="1">
    <citation type="submission" date="2016-03" db="EMBL/GenBank/DDBJ databases">
        <title>Trachymyrmex septentrionalis WGS genome.</title>
        <authorList>
            <person name="Nygaard S."/>
            <person name="Hu H."/>
            <person name="Boomsma J."/>
            <person name="Zhang G."/>
        </authorList>
    </citation>
    <scope>NUCLEOTIDE SEQUENCE [LARGE SCALE GENOMIC DNA]</scope>
    <source>
        <strain evidence="2">Tsep2-gDNA-1</strain>
        <tissue evidence="2">Whole body</tissue>
    </source>
</reference>